<dbReference type="EMBL" id="DVGA01000066">
    <property type="protein sequence ID" value="HIQ78939.1"/>
    <property type="molecule type" value="Genomic_DNA"/>
</dbReference>
<dbReference type="Proteomes" id="UP000824262">
    <property type="component" value="Unassembled WGS sequence"/>
</dbReference>
<organism evidence="1 2">
    <name type="scientific">Candidatus Scatomorpha intestinavium</name>
    <dbReference type="NCBI Taxonomy" id="2840922"/>
    <lineage>
        <taxon>Bacteria</taxon>
        <taxon>Bacillati</taxon>
        <taxon>Bacillota</taxon>
        <taxon>Clostridia</taxon>
        <taxon>Eubacteriales</taxon>
        <taxon>Candidatus Scatomorpha</taxon>
    </lineage>
</organism>
<reference evidence="1" key="1">
    <citation type="submission" date="2020-10" db="EMBL/GenBank/DDBJ databases">
        <authorList>
            <person name="Gilroy R."/>
        </authorList>
    </citation>
    <scope>NUCLEOTIDE SEQUENCE</scope>
    <source>
        <strain evidence="1">ChiBcolR7-354</strain>
    </source>
</reference>
<reference evidence="1" key="2">
    <citation type="journal article" date="2021" name="PeerJ">
        <title>Extensive microbial diversity within the chicken gut microbiome revealed by metagenomics and culture.</title>
        <authorList>
            <person name="Gilroy R."/>
            <person name="Ravi A."/>
            <person name="Getino M."/>
            <person name="Pursley I."/>
            <person name="Horton D.L."/>
            <person name="Alikhan N.F."/>
            <person name="Baker D."/>
            <person name="Gharbi K."/>
            <person name="Hall N."/>
            <person name="Watson M."/>
            <person name="Adriaenssens E.M."/>
            <person name="Foster-Nyarko E."/>
            <person name="Jarju S."/>
            <person name="Secka A."/>
            <person name="Antonio M."/>
            <person name="Oren A."/>
            <person name="Chaudhuri R.R."/>
            <person name="La Ragione R."/>
            <person name="Hildebrand F."/>
            <person name="Pallen M.J."/>
        </authorList>
    </citation>
    <scope>NUCLEOTIDE SEQUENCE</scope>
    <source>
        <strain evidence="1">ChiBcolR7-354</strain>
    </source>
</reference>
<comment type="caution">
    <text evidence="1">The sequence shown here is derived from an EMBL/GenBank/DDBJ whole genome shotgun (WGS) entry which is preliminary data.</text>
</comment>
<gene>
    <name evidence="1" type="ORF">IAB77_06730</name>
</gene>
<sequence>IHRRNIIENRPAADAYLATKAKALGAIVVTKEKYKAGSAQLPNVCEALGVRWISYDDFMEKLSVGM</sequence>
<accession>A0A9D0ZEQ8</accession>
<evidence type="ECO:0000313" key="2">
    <source>
        <dbReference type="Proteomes" id="UP000824262"/>
    </source>
</evidence>
<dbReference type="AlphaFoldDB" id="A0A9D0ZEQ8"/>
<protein>
    <submittedName>
        <fullName evidence="1">DUF4411 family protein</fullName>
    </submittedName>
</protein>
<feature type="non-terminal residue" evidence="1">
    <location>
        <position position="1"/>
    </location>
</feature>
<dbReference type="InterPro" id="IPR016541">
    <property type="entry name" value="UCP008505"/>
</dbReference>
<proteinExistence type="predicted"/>
<dbReference type="Pfam" id="PF14367">
    <property type="entry name" value="DUF4411"/>
    <property type="match status" value="1"/>
</dbReference>
<name>A0A9D0ZEQ8_9FIRM</name>
<evidence type="ECO:0000313" key="1">
    <source>
        <dbReference type="EMBL" id="HIQ78939.1"/>
    </source>
</evidence>